<evidence type="ECO:0000313" key="18">
    <source>
        <dbReference type="Proteomes" id="UP001597102"/>
    </source>
</evidence>
<dbReference type="PANTHER" id="PTHR43340">
    <property type="entry name" value="HYPOXANTHINE-GUANINE PHOSPHORIBOSYLTRANSFERASE"/>
    <property type="match status" value="1"/>
</dbReference>
<name>A0ABW3J6P6_9HYPH</name>
<comment type="catalytic activity">
    <reaction evidence="14">
        <text>IMP + diphosphate = hypoxanthine + 5-phospho-alpha-D-ribose 1-diphosphate</text>
        <dbReference type="Rhea" id="RHEA:17973"/>
        <dbReference type="ChEBI" id="CHEBI:17368"/>
        <dbReference type="ChEBI" id="CHEBI:33019"/>
        <dbReference type="ChEBI" id="CHEBI:58017"/>
        <dbReference type="ChEBI" id="CHEBI:58053"/>
        <dbReference type="EC" id="2.4.2.8"/>
    </reaction>
    <physiologicalReaction direction="right-to-left" evidence="14">
        <dbReference type="Rhea" id="RHEA:17975"/>
    </physiologicalReaction>
</comment>
<dbReference type="InterPro" id="IPR005904">
    <property type="entry name" value="Hxn_phspho_trans"/>
</dbReference>
<evidence type="ECO:0000256" key="6">
    <source>
        <dbReference type="ARBA" id="ARBA00022490"/>
    </source>
</evidence>
<keyword evidence="10 15" id="KW-0660">Purine salvage</keyword>
<keyword evidence="7 15" id="KW-0328">Glycosyltransferase</keyword>
<keyword evidence="6 15" id="KW-0963">Cytoplasm</keyword>
<keyword evidence="11 15" id="KW-0547">Nucleotide-binding</keyword>
<reference evidence="18" key="1">
    <citation type="journal article" date="2019" name="Int. J. Syst. Evol. Microbiol.">
        <title>The Global Catalogue of Microorganisms (GCM) 10K type strain sequencing project: providing services to taxonomists for standard genome sequencing and annotation.</title>
        <authorList>
            <consortium name="The Broad Institute Genomics Platform"/>
            <consortium name="The Broad Institute Genome Sequencing Center for Infectious Disease"/>
            <person name="Wu L."/>
            <person name="Ma J."/>
        </authorList>
    </citation>
    <scope>NUCLEOTIDE SEQUENCE [LARGE SCALE GENOMIC DNA]</scope>
    <source>
        <strain evidence="18">CCUG 61697</strain>
    </source>
</reference>
<dbReference type="Proteomes" id="UP001597102">
    <property type="component" value="Unassembled WGS sequence"/>
</dbReference>
<accession>A0ABW3J6P6</accession>
<evidence type="ECO:0000256" key="5">
    <source>
        <dbReference type="ARBA" id="ARBA00011895"/>
    </source>
</evidence>
<gene>
    <name evidence="17" type="primary">hpt</name>
    <name evidence="17" type="ORF">ACFQ2F_02755</name>
</gene>
<keyword evidence="12 15" id="KW-0460">Magnesium</keyword>
<comment type="caution">
    <text evidence="17">The sequence shown here is derived from an EMBL/GenBank/DDBJ whole genome shotgun (WGS) entry which is preliminary data.</text>
</comment>
<comment type="cofactor">
    <cofactor evidence="1 15">
        <name>Mg(2+)</name>
        <dbReference type="ChEBI" id="CHEBI:18420"/>
    </cofactor>
</comment>
<evidence type="ECO:0000256" key="1">
    <source>
        <dbReference type="ARBA" id="ARBA00001946"/>
    </source>
</evidence>
<evidence type="ECO:0000313" key="17">
    <source>
        <dbReference type="EMBL" id="MFD0986014.1"/>
    </source>
</evidence>
<proteinExistence type="inferred from homology"/>
<keyword evidence="18" id="KW-1185">Reference proteome</keyword>
<dbReference type="Pfam" id="PF00156">
    <property type="entry name" value="Pribosyltran"/>
    <property type="match status" value="1"/>
</dbReference>
<comment type="pathway">
    <text evidence="3 15">Purine metabolism; IMP biosynthesis via salvage pathway; IMP from hypoxanthine: step 1/1.</text>
</comment>
<dbReference type="EMBL" id="JBHTJO010000001">
    <property type="protein sequence ID" value="MFD0986014.1"/>
    <property type="molecule type" value="Genomic_DNA"/>
</dbReference>
<dbReference type="CDD" id="cd06223">
    <property type="entry name" value="PRTases_typeI"/>
    <property type="match status" value="1"/>
</dbReference>
<dbReference type="EC" id="2.4.2.8" evidence="5 15"/>
<dbReference type="RefSeq" id="WP_379085351.1">
    <property type="nucleotide sequence ID" value="NZ_JBHTJO010000001.1"/>
</dbReference>
<protein>
    <recommendedName>
        <fullName evidence="5 15">Hypoxanthine phosphoribosyltransferase</fullName>
        <ecNumber evidence="5 15">2.4.2.8</ecNumber>
    </recommendedName>
</protein>
<comment type="catalytic activity">
    <reaction evidence="13">
        <text>GMP + diphosphate = guanine + 5-phospho-alpha-D-ribose 1-diphosphate</text>
        <dbReference type="Rhea" id="RHEA:25424"/>
        <dbReference type="ChEBI" id="CHEBI:16235"/>
        <dbReference type="ChEBI" id="CHEBI:33019"/>
        <dbReference type="ChEBI" id="CHEBI:58017"/>
        <dbReference type="ChEBI" id="CHEBI:58115"/>
        <dbReference type="EC" id="2.4.2.8"/>
    </reaction>
    <physiologicalReaction direction="right-to-left" evidence="13">
        <dbReference type="Rhea" id="RHEA:25426"/>
    </physiologicalReaction>
</comment>
<evidence type="ECO:0000256" key="7">
    <source>
        <dbReference type="ARBA" id="ARBA00022676"/>
    </source>
</evidence>
<evidence type="ECO:0000256" key="2">
    <source>
        <dbReference type="ARBA" id="ARBA00004496"/>
    </source>
</evidence>
<dbReference type="InterPro" id="IPR029057">
    <property type="entry name" value="PRTase-like"/>
</dbReference>
<evidence type="ECO:0000256" key="15">
    <source>
        <dbReference type="RuleBase" id="RU364099"/>
    </source>
</evidence>
<dbReference type="NCBIfam" id="TIGR01203">
    <property type="entry name" value="HGPRTase"/>
    <property type="match status" value="1"/>
</dbReference>
<dbReference type="InterPro" id="IPR000836">
    <property type="entry name" value="PRTase_dom"/>
</dbReference>
<dbReference type="PANTHER" id="PTHR43340:SF1">
    <property type="entry name" value="HYPOXANTHINE PHOSPHORIBOSYLTRANSFERASE"/>
    <property type="match status" value="1"/>
</dbReference>
<evidence type="ECO:0000256" key="11">
    <source>
        <dbReference type="ARBA" id="ARBA00022741"/>
    </source>
</evidence>
<evidence type="ECO:0000256" key="10">
    <source>
        <dbReference type="ARBA" id="ARBA00022726"/>
    </source>
</evidence>
<keyword evidence="9 15" id="KW-0479">Metal-binding</keyword>
<dbReference type="GO" id="GO:0016757">
    <property type="term" value="F:glycosyltransferase activity"/>
    <property type="evidence" value="ECO:0007669"/>
    <property type="project" value="UniProtKB-KW"/>
</dbReference>
<evidence type="ECO:0000259" key="16">
    <source>
        <dbReference type="Pfam" id="PF00156"/>
    </source>
</evidence>
<dbReference type="SUPFAM" id="SSF53271">
    <property type="entry name" value="PRTase-like"/>
    <property type="match status" value="1"/>
</dbReference>
<dbReference type="Gene3D" id="3.40.50.2020">
    <property type="match status" value="1"/>
</dbReference>
<evidence type="ECO:0000256" key="8">
    <source>
        <dbReference type="ARBA" id="ARBA00022679"/>
    </source>
</evidence>
<feature type="domain" description="Phosphoribosyltransferase" evidence="16">
    <location>
        <begin position="11"/>
        <end position="166"/>
    </location>
</feature>
<comment type="similarity">
    <text evidence="4 15">Belongs to the purine/pyrimidine phosphoribosyltransferase family.</text>
</comment>
<evidence type="ECO:0000256" key="12">
    <source>
        <dbReference type="ARBA" id="ARBA00022842"/>
    </source>
</evidence>
<comment type="subcellular location">
    <subcellularLocation>
        <location evidence="2 15">Cytoplasm</location>
    </subcellularLocation>
</comment>
<dbReference type="InterPro" id="IPR050408">
    <property type="entry name" value="HGPRT"/>
</dbReference>
<evidence type="ECO:0000256" key="4">
    <source>
        <dbReference type="ARBA" id="ARBA00008391"/>
    </source>
</evidence>
<evidence type="ECO:0000256" key="13">
    <source>
        <dbReference type="ARBA" id="ARBA00048811"/>
    </source>
</evidence>
<organism evidence="17 18">
    <name type="scientific">Methyloligella solikamskensis</name>
    <dbReference type="NCBI Taxonomy" id="1177756"/>
    <lineage>
        <taxon>Bacteria</taxon>
        <taxon>Pseudomonadati</taxon>
        <taxon>Pseudomonadota</taxon>
        <taxon>Alphaproteobacteria</taxon>
        <taxon>Hyphomicrobiales</taxon>
        <taxon>Hyphomicrobiaceae</taxon>
        <taxon>Methyloligella</taxon>
    </lineage>
</organism>
<evidence type="ECO:0000256" key="3">
    <source>
        <dbReference type="ARBA" id="ARBA00004669"/>
    </source>
</evidence>
<sequence>MGAPAPEAGGVKTLYDAAQISTRVNELAAQIADAKLQRLVIVAVLKGSFIFAADLIRALHVRGLAPEIDFIFLASYGAGTTSQGSVKVLRDVGTPLSGRDVILVDDILDSGRTLAFAKDLLQQRGANRVMTCVLIDKQGVERVVPIEADLIGFSCPPEFVVGYGMDLAHRYRELPFIGVVAEETAAALEPEATADAPEKAET</sequence>
<evidence type="ECO:0000256" key="9">
    <source>
        <dbReference type="ARBA" id="ARBA00022723"/>
    </source>
</evidence>
<evidence type="ECO:0000256" key="14">
    <source>
        <dbReference type="ARBA" id="ARBA00049402"/>
    </source>
</evidence>
<keyword evidence="8 15" id="KW-0808">Transferase</keyword>